<gene>
    <name evidence="1" type="ORF">C0V82_06980</name>
</gene>
<dbReference type="OrthoDB" id="7361246at2"/>
<evidence type="ECO:0000313" key="2">
    <source>
        <dbReference type="Proteomes" id="UP000234752"/>
    </source>
</evidence>
<dbReference type="AlphaFoldDB" id="A0A2K9NA46"/>
<evidence type="ECO:0000313" key="1">
    <source>
        <dbReference type="EMBL" id="AUN29998.1"/>
    </source>
</evidence>
<dbReference type="RefSeq" id="WP_102111703.1">
    <property type="nucleotide sequence ID" value="NZ_BMGN01000003.1"/>
</dbReference>
<protein>
    <submittedName>
        <fullName evidence="1">Uncharacterized protein</fullName>
    </submittedName>
</protein>
<accession>A0A2K9NA46</accession>
<sequence>MSRLTLASLALLTGLLSVPSIQAQPAVQRGPQGEFGCEVQKGNPCQGRVDFNAGKSFEFKIPGPGDVTFENKGNKRCVLEYSITESTLAATGRQLSLGPGQNQVLAVRDAGGMVIRFFNRGIGSTTCDLTVGLS</sequence>
<reference evidence="1 2" key="1">
    <citation type="submission" date="2017-12" db="EMBL/GenBank/DDBJ databases">
        <title>Genomes of bacteria within cyanobacterial aggregates.</title>
        <authorList>
            <person name="Cai H."/>
        </authorList>
    </citation>
    <scope>NUCLEOTIDE SEQUENCE [LARGE SCALE GENOMIC DNA]</scope>
    <source>
        <strain evidence="1 2">TH16</strain>
    </source>
</reference>
<dbReference type="KEGG" id="ncb:C0V82_06980"/>
<organism evidence="1 2">
    <name type="scientific">Niveispirillum cyanobacteriorum</name>
    <dbReference type="NCBI Taxonomy" id="1612173"/>
    <lineage>
        <taxon>Bacteria</taxon>
        <taxon>Pseudomonadati</taxon>
        <taxon>Pseudomonadota</taxon>
        <taxon>Alphaproteobacteria</taxon>
        <taxon>Rhodospirillales</taxon>
        <taxon>Azospirillaceae</taxon>
        <taxon>Niveispirillum</taxon>
    </lineage>
</organism>
<keyword evidence="2" id="KW-1185">Reference proteome</keyword>
<proteinExistence type="predicted"/>
<name>A0A2K9NA46_9PROT</name>
<dbReference type="Proteomes" id="UP000234752">
    <property type="component" value="Chromosome eg_1"/>
</dbReference>
<dbReference type="EMBL" id="CP025611">
    <property type="protein sequence ID" value="AUN29998.1"/>
    <property type="molecule type" value="Genomic_DNA"/>
</dbReference>